<protein>
    <recommendedName>
        <fullName evidence="5">Gram-positive cocci surface proteins LPxTG domain-containing protein</fullName>
    </recommendedName>
</protein>
<proteinExistence type="predicted"/>
<evidence type="ECO:0008006" key="5">
    <source>
        <dbReference type="Google" id="ProtNLM"/>
    </source>
</evidence>
<evidence type="ECO:0000256" key="2">
    <source>
        <dbReference type="SAM" id="Phobius"/>
    </source>
</evidence>
<feature type="region of interest" description="Disordered" evidence="1">
    <location>
        <begin position="317"/>
        <end position="340"/>
    </location>
</feature>
<dbReference type="EMBL" id="JACHJC010000001">
    <property type="protein sequence ID" value="MBB5116022.1"/>
    <property type="molecule type" value="Genomic_DNA"/>
</dbReference>
<keyword evidence="2" id="KW-0812">Transmembrane</keyword>
<evidence type="ECO:0000256" key="1">
    <source>
        <dbReference type="SAM" id="MobiDB-lite"/>
    </source>
</evidence>
<feature type="compositionally biased region" description="Gly residues" evidence="1">
    <location>
        <begin position="327"/>
        <end position="340"/>
    </location>
</feature>
<reference evidence="3 4" key="1">
    <citation type="submission" date="2020-08" db="EMBL/GenBank/DDBJ databases">
        <title>Sequencing the genomes of 1000 actinobacteria strains.</title>
        <authorList>
            <person name="Klenk H.-P."/>
        </authorList>
    </citation>
    <scope>NUCLEOTIDE SEQUENCE [LARGE SCALE GENOMIC DNA]</scope>
    <source>
        <strain evidence="3 4">DSM 43036</strain>
    </source>
</reference>
<dbReference type="RefSeq" id="WP_184688136.1">
    <property type="nucleotide sequence ID" value="NZ_JACHJC010000001.1"/>
</dbReference>
<name>A0ABR6ML22_MICEC</name>
<keyword evidence="4" id="KW-1185">Reference proteome</keyword>
<sequence length="384" mass="39736">MLVDVTVSPDAVSVAGVDLVPVTVSAHLTDDTGVVPSTEMDGTMVPSVALRLVGSDRADGAELSLTAGTPQDGTWSATIQVPSTWNGTWEVSRLVAVDAAANRLDVDPPASADTTLVVTGTHRPAVTMRLSPDPLVGDGPLTVEGRFYYEDTGEGIGNQPIFFGSDNACWELRSEPNGTTRADGTFSRLYPKGDPFVRCVGIVRPSNTAVAPDYIVVRTLHPRVKPIVAVKANRTTVTPGTTVTFTGMVKPAASWQLQLQQLQGRTWRKVAGTSSNDLGAYRMAVTPKTPGTLRYRVVIPNQDPALVGVSEVVTVRVSTPGGEPRPDGGGGGGGGTAGGGTGGLPITGAATAPLVAGGAALMIVGAGLMLLARRRRPTQTPNGR</sequence>
<dbReference type="GeneID" id="300296377"/>
<dbReference type="Proteomes" id="UP000618986">
    <property type="component" value="Unassembled WGS sequence"/>
</dbReference>
<organism evidence="3 4">
    <name type="scientific">Micromonospora echinospora</name>
    <name type="common">Micromonospora purpurea</name>
    <dbReference type="NCBI Taxonomy" id="1877"/>
    <lineage>
        <taxon>Bacteria</taxon>
        <taxon>Bacillati</taxon>
        <taxon>Actinomycetota</taxon>
        <taxon>Actinomycetes</taxon>
        <taxon>Micromonosporales</taxon>
        <taxon>Micromonosporaceae</taxon>
        <taxon>Micromonospora</taxon>
    </lineage>
</organism>
<evidence type="ECO:0000313" key="3">
    <source>
        <dbReference type="EMBL" id="MBB5116022.1"/>
    </source>
</evidence>
<feature type="transmembrane region" description="Helical" evidence="2">
    <location>
        <begin position="354"/>
        <end position="372"/>
    </location>
</feature>
<keyword evidence="2" id="KW-0472">Membrane</keyword>
<gene>
    <name evidence="3" type="ORF">FHU28_005861</name>
</gene>
<evidence type="ECO:0000313" key="4">
    <source>
        <dbReference type="Proteomes" id="UP000618986"/>
    </source>
</evidence>
<comment type="caution">
    <text evidence="3">The sequence shown here is derived from an EMBL/GenBank/DDBJ whole genome shotgun (WGS) entry which is preliminary data.</text>
</comment>
<keyword evidence="2" id="KW-1133">Transmembrane helix</keyword>
<accession>A0ABR6ML22</accession>